<proteinExistence type="predicted"/>
<feature type="domain" description="DUF8094" evidence="1">
    <location>
        <begin position="33"/>
        <end position="321"/>
    </location>
</feature>
<sequence length="326" mass="33889">MIRRRLGLGAAAIALVLPLGGCMTVHGERALIPSVAPDEAAKVLAGFATVDNEATKAWDPQLLARIETGPLGAIDGAGVRAKHVNNPGGNPKFSPLTFSDTKYWIPRQVGWPKFFVADTATNHAAAGSRWLMVFRRDAASEPWRAAYLAVAAEGTLPRLATDGDGHVVPVPADGGGLLLAPGTLGTAYTGYLQHGTGADRFAKGAATSTLRANRGDQARTPNSVTQYADQPADDGDFAPVALRTQDGGALVFFGTRHQAKSTYRAGYNLSIDPDTRALMTGTPRTSVTLSHVGQQMVTVPKAGATGPGGQVVFISRLVGLVGAAGE</sequence>
<dbReference type="OrthoDB" id="3510378at2"/>
<dbReference type="Proteomes" id="UP000181951">
    <property type="component" value="Unassembled WGS sequence"/>
</dbReference>
<evidence type="ECO:0000313" key="2">
    <source>
        <dbReference type="EMBL" id="SEO25258.1"/>
    </source>
</evidence>
<evidence type="ECO:0000259" key="1">
    <source>
        <dbReference type="Pfam" id="PF26366"/>
    </source>
</evidence>
<gene>
    <name evidence="2" type="ORF">SAMN05216267_102140</name>
</gene>
<dbReference type="AlphaFoldDB" id="A0A1H8N6Y6"/>
<organism evidence="2 3">
    <name type="scientific">Actinacidiphila rubida</name>
    <dbReference type="NCBI Taxonomy" id="310780"/>
    <lineage>
        <taxon>Bacteria</taxon>
        <taxon>Bacillati</taxon>
        <taxon>Actinomycetota</taxon>
        <taxon>Actinomycetes</taxon>
        <taxon>Kitasatosporales</taxon>
        <taxon>Streptomycetaceae</taxon>
        <taxon>Actinacidiphila</taxon>
    </lineage>
</organism>
<reference evidence="2 3" key="1">
    <citation type="submission" date="2016-10" db="EMBL/GenBank/DDBJ databases">
        <authorList>
            <person name="de Groot N.N."/>
        </authorList>
    </citation>
    <scope>NUCLEOTIDE SEQUENCE [LARGE SCALE GENOMIC DNA]</scope>
    <source>
        <strain evidence="2 3">CGMCC 4.2026</strain>
    </source>
</reference>
<dbReference type="RefSeq" id="WP_069467497.1">
    <property type="nucleotide sequence ID" value="NZ_FODD01000021.1"/>
</dbReference>
<accession>A0A1H8N6Y6</accession>
<dbReference type="EMBL" id="FODD01000021">
    <property type="protein sequence ID" value="SEO25258.1"/>
    <property type="molecule type" value="Genomic_DNA"/>
</dbReference>
<evidence type="ECO:0000313" key="3">
    <source>
        <dbReference type="Proteomes" id="UP000181951"/>
    </source>
</evidence>
<keyword evidence="3" id="KW-1185">Reference proteome</keyword>
<dbReference type="InterPro" id="IPR058407">
    <property type="entry name" value="DUF8094"/>
</dbReference>
<dbReference type="STRING" id="310780.SAMN05216267_102140"/>
<protein>
    <recommendedName>
        <fullName evidence="1">DUF8094 domain-containing protein</fullName>
    </recommendedName>
</protein>
<name>A0A1H8N6Y6_9ACTN</name>
<dbReference type="Pfam" id="PF26366">
    <property type="entry name" value="DUF8094"/>
    <property type="match status" value="1"/>
</dbReference>